<dbReference type="GO" id="GO:0006355">
    <property type="term" value="P:regulation of DNA-templated transcription"/>
    <property type="evidence" value="ECO:0007669"/>
    <property type="project" value="TreeGrafter"/>
</dbReference>
<keyword evidence="8" id="KW-1185">Reference proteome</keyword>
<dbReference type="SMART" id="SM00448">
    <property type="entry name" value="REC"/>
    <property type="match status" value="1"/>
</dbReference>
<accession>K0B9E5</accession>
<feature type="domain" description="Response regulatory" evidence="6">
    <location>
        <begin position="2"/>
        <end position="127"/>
    </location>
</feature>
<dbReference type="SUPFAM" id="SSF52172">
    <property type="entry name" value="CheY-like"/>
    <property type="match status" value="1"/>
</dbReference>
<dbReference type="RefSeq" id="WP_014963460.1">
    <property type="nucleotide sequence ID" value="NC_018655.1"/>
</dbReference>
<dbReference type="HOGENOM" id="CLU_000445_69_15_2"/>
<reference evidence="7 8" key="1">
    <citation type="journal article" date="2012" name="J. Bacteriol.">
        <title>Draft Genome Sequence of an Ammonia-Oxidizing Archaeon, "Candidatus Nitrosopumilus koreensis" AR1, from Marine Sediment.</title>
        <authorList>
            <person name="Park S.J."/>
            <person name="Kim J.G."/>
            <person name="Jung M.Y."/>
            <person name="Kim S.J."/>
            <person name="Cha I.T."/>
            <person name="Kwon K."/>
            <person name="Lee J.H."/>
            <person name="Rhee S.K."/>
        </authorList>
    </citation>
    <scope>NUCLEOTIDE SEQUENCE [LARGE SCALE GENOMIC DNA]</scope>
    <source>
        <strain evidence="7 8">AR1</strain>
    </source>
</reference>
<dbReference type="Proteomes" id="UP000006101">
    <property type="component" value="Chromosome"/>
</dbReference>
<dbReference type="GO" id="GO:0000156">
    <property type="term" value="F:phosphorelay response regulator activity"/>
    <property type="evidence" value="ECO:0007669"/>
    <property type="project" value="TreeGrafter"/>
</dbReference>
<dbReference type="EMBL" id="CP003842">
    <property type="protein sequence ID" value="AFS81076.1"/>
    <property type="molecule type" value="Genomic_DNA"/>
</dbReference>
<dbReference type="InterPro" id="IPR001789">
    <property type="entry name" value="Sig_transdc_resp-reg_receiver"/>
</dbReference>
<dbReference type="Pfam" id="PF00072">
    <property type="entry name" value="Response_reg"/>
    <property type="match status" value="1"/>
</dbReference>
<evidence type="ECO:0000256" key="5">
    <source>
        <dbReference type="ARBA" id="ARBA00023163"/>
    </source>
</evidence>
<evidence type="ECO:0000313" key="7">
    <source>
        <dbReference type="EMBL" id="AFS81076.1"/>
    </source>
</evidence>
<evidence type="ECO:0000256" key="1">
    <source>
        <dbReference type="ARBA" id="ARBA00022553"/>
    </source>
</evidence>
<dbReference type="PROSITE" id="PS50110">
    <property type="entry name" value="RESPONSE_REGULATORY"/>
    <property type="match status" value="1"/>
</dbReference>
<evidence type="ECO:0000256" key="4">
    <source>
        <dbReference type="ARBA" id="ARBA00023125"/>
    </source>
</evidence>
<dbReference type="GO" id="GO:0000976">
    <property type="term" value="F:transcription cis-regulatory region binding"/>
    <property type="evidence" value="ECO:0007669"/>
    <property type="project" value="TreeGrafter"/>
</dbReference>
<keyword evidence="3" id="KW-0805">Transcription regulation</keyword>
<dbReference type="AlphaFoldDB" id="K0B9E5"/>
<dbReference type="InterPro" id="IPR039420">
    <property type="entry name" value="WalR-like"/>
</dbReference>
<evidence type="ECO:0000256" key="2">
    <source>
        <dbReference type="ARBA" id="ARBA00023012"/>
    </source>
</evidence>
<evidence type="ECO:0000313" key="8">
    <source>
        <dbReference type="Proteomes" id="UP000006101"/>
    </source>
</evidence>
<dbReference type="Gene3D" id="3.40.50.2300">
    <property type="match status" value="1"/>
</dbReference>
<dbReference type="STRING" id="1229908.NKOR_05965"/>
<keyword evidence="1" id="KW-0597">Phosphoprotein</keyword>
<proteinExistence type="predicted"/>
<name>K0B9E5_9ARCH</name>
<gene>
    <name evidence="7" type="ORF">NKOR_05965</name>
</gene>
<protein>
    <submittedName>
        <fullName evidence="7">Response regulator</fullName>
    </submittedName>
</protein>
<dbReference type="GeneID" id="13725228"/>
<dbReference type="PANTHER" id="PTHR48111">
    <property type="entry name" value="REGULATOR OF RPOS"/>
    <property type="match status" value="1"/>
</dbReference>
<dbReference type="PANTHER" id="PTHR48111:SF1">
    <property type="entry name" value="TWO-COMPONENT RESPONSE REGULATOR ORR33"/>
    <property type="match status" value="1"/>
</dbReference>
<dbReference type="InterPro" id="IPR011006">
    <property type="entry name" value="CheY-like_superfamily"/>
</dbReference>
<dbReference type="GO" id="GO:0032993">
    <property type="term" value="C:protein-DNA complex"/>
    <property type="evidence" value="ECO:0007669"/>
    <property type="project" value="TreeGrafter"/>
</dbReference>
<evidence type="ECO:0000256" key="3">
    <source>
        <dbReference type="ARBA" id="ARBA00023015"/>
    </source>
</evidence>
<keyword evidence="5" id="KW-0804">Transcription</keyword>
<evidence type="ECO:0000259" key="6">
    <source>
        <dbReference type="PROSITE" id="PS50110"/>
    </source>
</evidence>
<dbReference type="PATRIC" id="fig|1229908.8.peg.1300"/>
<keyword evidence="2" id="KW-0902">Two-component regulatory system</keyword>
<dbReference type="KEGG" id="nkr:NKOR_05965"/>
<dbReference type="GO" id="GO:0005829">
    <property type="term" value="C:cytosol"/>
    <property type="evidence" value="ECO:0007669"/>
    <property type="project" value="TreeGrafter"/>
</dbReference>
<sequence>MKLLVVEDEKHTAEAYKIALEHNKHEVTLASTGEDALEKCQKETDATYHSPFDLIILDYKLPKMDGLEVARRILEKNPDQTIVFASAFVKELLTEDIKNITTNGERIEILSKPFDISTLLNKIENHQISQELSEFRIKINPEIIENNIEALKEILTKLKTVESKYLK</sequence>
<keyword evidence="4" id="KW-0238">DNA-binding</keyword>
<organism evidence="7 8">
    <name type="scientific">Candidatus Nitrosopumilus koreensis AR1</name>
    <dbReference type="NCBI Taxonomy" id="1229908"/>
    <lineage>
        <taxon>Archaea</taxon>
        <taxon>Nitrososphaerota</taxon>
        <taxon>Nitrososphaeria</taxon>
        <taxon>Nitrosopumilales</taxon>
        <taxon>Nitrosopumilaceae</taxon>
        <taxon>Nitrosopumilus</taxon>
    </lineage>
</organism>